<feature type="transmembrane region" description="Helical" evidence="8">
    <location>
        <begin position="235"/>
        <end position="257"/>
    </location>
</feature>
<feature type="transmembrane region" description="Helical" evidence="8">
    <location>
        <begin position="128"/>
        <end position="147"/>
    </location>
</feature>
<dbReference type="Gene3D" id="1.20.1560.10">
    <property type="entry name" value="ABC transporter type 1, transmembrane domain"/>
    <property type="match status" value="1"/>
</dbReference>
<dbReference type="RefSeq" id="WP_394842170.1">
    <property type="nucleotide sequence ID" value="NZ_CP089982.1"/>
</dbReference>
<gene>
    <name evidence="11" type="ORF">LZC95_34465</name>
</gene>
<dbReference type="InterPro" id="IPR036640">
    <property type="entry name" value="ABC1_TM_sf"/>
</dbReference>
<organism evidence="11 12">
    <name type="scientific">Pendulispora brunnea</name>
    <dbReference type="NCBI Taxonomy" id="2905690"/>
    <lineage>
        <taxon>Bacteria</taxon>
        <taxon>Pseudomonadati</taxon>
        <taxon>Myxococcota</taxon>
        <taxon>Myxococcia</taxon>
        <taxon>Myxococcales</taxon>
        <taxon>Sorangiineae</taxon>
        <taxon>Pendulisporaceae</taxon>
        <taxon>Pendulispora</taxon>
    </lineage>
</organism>
<dbReference type="PROSITE" id="PS50929">
    <property type="entry name" value="ABC_TM1F"/>
    <property type="match status" value="1"/>
</dbReference>
<reference evidence="11 12" key="1">
    <citation type="submission" date="2021-12" db="EMBL/GenBank/DDBJ databases">
        <title>Discovery of the Pendulisporaceae a myxobacterial family with distinct sporulation behavior and unique specialized metabolism.</title>
        <authorList>
            <person name="Garcia R."/>
            <person name="Popoff A."/>
            <person name="Bader C.D."/>
            <person name="Loehr J."/>
            <person name="Walesch S."/>
            <person name="Walt C."/>
            <person name="Boldt J."/>
            <person name="Bunk B."/>
            <person name="Haeckl F.J.F.P.J."/>
            <person name="Gunesch A.P."/>
            <person name="Birkelbach J."/>
            <person name="Nuebel U."/>
            <person name="Pietschmann T."/>
            <person name="Bach T."/>
            <person name="Mueller R."/>
        </authorList>
    </citation>
    <scope>NUCLEOTIDE SEQUENCE [LARGE SCALE GENOMIC DNA]</scope>
    <source>
        <strain evidence="11 12">MSr12523</strain>
    </source>
</reference>
<keyword evidence="6 8" id="KW-1133">Transmembrane helix</keyword>
<sequence>MKTSGSLLRGSWPVVACAIGAGLVSGLCGAAVIGLVHDAMSREAAASATRDRLMTSFVGLTLLAVVSKGISEVLLTRLGQSIVGEVRRRLGRNIVEAPLRQIETLGSHRLLAALNDDALVITQAYVQLPHICVCAATILGCLLYLAWIARSAFLVVLAAIAVGVALFRLHESGALRFFERARETSDTLFRHFRSLTAGIKELQINRGRGEAFLTDSFGQSLSTYERDFVAGMTRYSFGMGWGGLLFYAALGVTVFVLPGATGLSASAVAGATLTLLYLMGPVAQLVEIAPSAGRAAVAFRKLDELGLALAAHDEADRVRPALPASTFASSWQRIELCGVTHSYMREYEETTFRLGPIALGFRPGEIVFLVGGNGSGKTTLAKVLLGLYTPEAGELRVDGIPIDASNRDQYRQIFSAVFADYHVFDEQLGLGNAHVRERVAGYLQRLKLDRRITIEDGKLRFDGLSTGQRKRLALVAALLEDRSFFLFDEWAADQDPEFRRVFYREFLPELRAQGKTALVISHDEQYFGVADRCLHMDFGVLSEVAVPPAPAPGPVVRVMN</sequence>
<evidence type="ECO:0000256" key="7">
    <source>
        <dbReference type="ARBA" id="ARBA00023136"/>
    </source>
</evidence>
<dbReference type="SUPFAM" id="SSF90123">
    <property type="entry name" value="ABC transporter transmembrane region"/>
    <property type="match status" value="1"/>
</dbReference>
<evidence type="ECO:0000256" key="3">
    <source>
        <dbReference type="ARBA" id="ARBA00022692"/>
    </source>
</evidence>
<protein>
    <submittedName>
        <fullName evidence="11">Cyclic peptide export ABC transporter</fullName>
    </submittedName>
</protein>
<evidence type="ECO:0000259" key="10">
    <source>
        <dbReference type="PROSITE" id="PS50929"/>
    </source>
</evidence>
<dbReference type="PROSITE" id="PS50893">
    <property type="entry name" value="ABC_TRANSPORTER_2"/>
    <property type="match status" value="1"/>
</dbReference>
<evidence type="ECO:0000256" key="1">
    <source>
        <dbReference type="ARBA" id="ARBA00004651"/>
    </source>
</evidence>
<dbReference type="Pfam" id="PF00664">
    <property type="entry name" value="ABC_membrane"/>
    <property type="match status" value="1"/>
</dbReference>
<feature type="transmembrane region" description="Helical" evidence="8">
    <location>
        <begin position="263"/>
        <end position="286"/>
    </location>
</feature>
<evidence type="ECO:0000313" key="12">
    <source>
        <dbReference type="Proteomes" id="UP001379533"/>
    </source>
</evidence>
<keyword evidence="7 8" id="KW-0472">Membrane</keyword>
<keyword evidence="12" id="KW-1185">Reference proteome</keyword>
<dbReference type="InterPro" id="IPR027417">
    <property type="entry name" value="P-loop_NTPase"/>
</dbReference>
<dbReference type="EMBL" id="CP089982">
    <property type="protein sequence ID" value="WXA91550.1"/>
    <property type="molecule type" value="Genomic_DNA"/>
</dbReference>
<dbReference type="InterPro" id="IPR005898">
    <property type="entry name" value="Cyc_pep_transpt_SyrD/YojI"/>
</dbReference>
<keyword evidence="5" id="KW-0067">ATP-binding</keyword>
<evidence type="ECO:0000256" key="8">
    <source>
        <dbReference type="SAM" id="Phobius"/>
    </source>
</evidence>
<name>A0ABZ2K337_9BACT</name>
<keyword evidence="4" id="KW-0547">Nucleotide-binding</keyword>
<evidence type="ECO:0000256" key="5">
    <source>
        <dbReference type="ARBA" id="ARBA00022840"/>
    </source>
</evidence>
<evidence type="ECO:0000256" key="6">
    <source>
        <dbReference type="ARBA" id="ARBA00022989"/>
    </source>
</evidence>
<proteinExistence type="predicted"/>
<dbReference type="Gene3D" id="3.40.50.300">
    <property type="entry name" value="P-loop containing nucleotide triphosphate hydrolases"/>
    <property type="match status" value="1"/>
</dbReference>
<dbReference type="CDD" id="cd03225">
    <property type="entry name" value="ABC_cobalt_CbiO_domain1"/>
    <property type="match status" value="1"/>
</dbReference>
<feature type="transmembrane region" description="Helical" evidence="8">
    <location>
        <begin position="153"/>
        <end position="170"/>
    </location>
</feature>
<feature type="domain" description="ABC transmembrane type-1" evidence="10">
    <location>
        <begin position="18"/>
        <end position="294"/>
    </location>
</feature>
<dbReference type="PANTHER" id="PTHR43553:SF11">
    <property type="entry name" value="ABC TRANSPORTER ATP-BINDING_PERMEASE PROTEIN YOJI"/>
    <property type="match status" value="1"/>
</dbReference>
<comment type="subcellular location">
    <subcellularLocation>
        <location evidence="1">Cell membrane</location>
        <topology evidence="1">Multi-pass membrane protein</topology>
    </subcellularLocation>
</comment>
<dbReference type="SMART" id="SM00382">
    <property type="entry name" value="AAA"/>
    <property type="match status" value="1"/>
</dbReference>
<evidence type="ECO:0000313" key="11">
    <source>
        <dbReference type="EMBL" id="WXA91550.1"/>
    </source>
</evidence>
<dbReference type="InterPro" id="IPR011527">
    <property type="entry name" value="ABC1_TM_dom"/>
</dbReference>
<evidence type="ECO:0000259" key="9">
    <source>
        <dbReference type="PROSITE" id="PS50893"/>
    </source>
</evidence>
<feature type="transmembrane region" description="Helical" evidence="8">
    <location>
        <begin position="57"/>
        <end position="79"/>
    </location>
</feature>
<evidence type="ECO:0000256" key="4">
    <source>
        <dbReference type="ARBA" id="ARBA00022741"/>
    </source>
</evidence>
<feature type="transmembrane region" description="Helical" evidence="8">
    <location>
        <begin position="12"/>
        <end position="37"/>
    </location>
</feature>
<accession>A0ABZ2K337</accession>
<keyword evidence="3 8" id="KW-0812">Transmembrane</keyword>
<dbReference type="InterPro" id="IPR050095">
    <property type="entry name" value="ECF_ABC_transporter_ATP-bd"/>
</dbReference>
<dbReference type="NCBIfam" id="TIGR01194">
    <property type="entry name" value="cyc_pep_trnsptr"/>
    <property type="match status" value="1"/>
</dbReference>
<dbReference type="Proteomes" id="UP001379533">
    <property type="component" value="Chromosome"/>
</dbReference>
<dbReference type="InterPro" id="IPR003593">
    <property type="entry name" value="AAA+_ATPase"/>
</dbReference>
<dbReference type="SUPFAM" id="SSF52540">
    <property type="entry name" value="P-loop containing nucleoside triphosphate hydrolases"/>
    <property type="match status" value="1"/>
</dbReference>
<dbReference type="InterPro" id="IPR003439">
    <property type="entry name" value="ABC_transporter-like_ATP-bd"/>
</dbReference>
<keyword evidence="2" id="KW-0813">Transport</keyword>
<dbReference type="Pfam" id="PF00005">
    <property type="entry name" value="ABC_tran"/>
    <property type="match status" value="1"/>
</dbReference>
<feature type="domain" description="ABC transporter" evidence="9">
    <location>
        <begin position="334"/>
        <end position="559"/>
    </location>
</feature>
<dbReference type="InterPro" id="IPR015856">
    <property type="entry name" value="ABC_transpr_CbiO/EcfA_su"/>
</dbReference>
<evidence type="ECO:0000256" key="2">
    <source>
        <dbReference type="ARBA" id="ARBA00022448"/>
    </source>
</evidence>
<dbReference type="PANTHER" id="PTHR43553">
    <property type="entry name" value="HEAVY METAL TRANSPORTER"/>
    <property type="match status" value="1"/>
</dbReference>